<accession>A0A7T5R3A1</accession>
<name>A0A7T5R3A1_9BACT</name>
<feature type="transmembrane region" description="Helical" evidence="1">
    <location>
        <begin position="31"/>
        <end position="48"/>
    </location>
</feature>
<protein>
    <submittedName>
        <fullName evidence="2">Uncharacterized protein</fullName>
    </submittedName>
</protein>
<evidence type="ECO:0000313" key="2">
    <source>
        <dbReference type="EMBL" id="QQG36763.1"/>
    </source>
</evidence>
<evidence type="ECO:0000313" key="3">
    <source>
        <dbReference type="Proteomes" id="UP000595362"/>
    </source>
</evidence>
<reference evidence="2 3" key="1">
    <citation type="submission" date="2020-07" db="EMBL/GenBank/DDBJ databases">
        <title>Huge and variable diversity of episymbiotic CPR bacteria and DPANN archaea in groundwater ecosystems.</title>
        <authorList>
            <person name="He C.Y."/>
            <person name="Keren R."/>
            <person name="Whittaker M."/>
            <person name="Farag I.F."/>
            <person name="Doudna J."/>
            <person name="Cate J.H.D."/>
            <person name="Banfield J.F."/>
        </authorList>
    </citation>
    <scope>NUCLEOTIDE SEQUENCE [LARGE SCALE GENOMIC DNA]</scope>
    <source>
        <strain evidence="2">NC_groundwater_70_Ag_B-0.1um_54_66</strain>
    </source>
</reference>
<organism evidence="2 3">
    <name type="scientific">Micavibrio aeruginosavorus</name>
    <dbReference type="NCBI Taxonomy" id="349221"/>
    <lineage>
        <taxon>Bacteria</taxon>
        <taxon>Pseudomonadati</taxon>
        <taxon>Bdellovibrionota</taxon>
        <taxon>Bdellovibrionia</taxon>
        <taxon>Bdellovibrionales</taxon>
        <taxon>Pseudobdellovibrionaceae</taxon>
        <taxon>Micavibrio</taxon>
    </lineage>
</organism>
<dbReference type="AlphaFoldDB" id="A0A7T5R3A1"/>
<dbReference type="EMBL" id="CP066681">
    <property type="protein sequence ID" value="QQG36763.1"/>
    <property type="molecule type" value="Genomic_DNA"/>
</dbReference>
<keyword evidence="1" id="KW-0472">Membrane</keyword>
<evidence type="ECO:0000256" key="1">
    <source>
        <dbReference type="SAM" id="Phobius"/>
    </source>
</evidence>
<dbReference type="Proteomes" id="UP000595362">
    <property type="component" value="Chromosome"/>
</dbReference>
<sequence>MPLEDRITAIETRNARVAVDKAWETSATRRISIAVITYICASILFVYVTPSPEWPLAALVPVMGYLLSTLGLPQIRKIWERKKIG</sequence>
<proteinExistence type="predicted"/>
<feature type="transmembrane region" description="Helical" evidence="1">
    <location>
        <begin position="54"/>
        <end position="73"/>
    </location>
</feature>
<keyword evidence="1" id="KW-0812">Transmembrane</keyword>
<gene>
    <name evidence="2" type="ORF">HYS17_03035</name>
</gene>
<keyword evidence="1" id="KW-1133">Transmembrane helix</keyword>